<evidence type="ECO:0000259" key="1">
    <source>
        <dbReference type="Pfam" id="PF01844"/>
    </source>
</evidence>
<dbReference type="Gene3D" id="1.10.30.50">
    <property type="match status" value="1"/>
</dbReference>
<feature type="domain" description="HNH" evidence="1">
    <location>
        <begin position="42"/>
        <end position="74"/>
    </location>
</feature>
<dbReference type="GO" id="GO:0008270">
    <property type="term" value="F:zinc ion binding"/>
    <property type="evidence" value="ECO:0007669"/>
    <property type="project" value="InterPro"/>
</dbReference>
<keyword evidence="2" id="KW-0540">Nuclease</keyword>
<accession>A0A7T2GIV5</accession>
<protein>
    <submittedName>
        <fullName evidence="2">HNH endonuclease</fullName>
    </submittedName>
</protein>
<dbReference type="GO" id="GO:0004519">
    <property type="term" value="F:endonuclease activity"/>
    <property type="evidence" value="ECO:0007669"/>
    <property type="project" value="UniProtKB-KW"/>
</dbReference>
<dbReference type="Pfam" id="PF01844">
    <property type="entry name" value="HNH"/>
    <property type="match status" value="1"/>
</dbReference>
<dbReference type="EMBL" id="CP065592">
    <property type="protein sequence ID" value="QPQ54664.1"/>
    <property type="molecule type" value="Genomic_DNA"/>
</dbReference>
<keyword evidence="3" id="KW-1185">Reference proteome</keyword>
<dbReference type="AlphaFoldDB" id="A0A7T2GIV5"/>
<organism evidence="2 3">
    <name type="scientific">Allosphingosinicella flava</name>
    <dbReference type="NCBI Taxonomy" id="2771430"/>
    <lineage>
        <taxon>Bacteria</taxon>
        <taxon>Pseudomonadati</taxon>
        <taxon>Pseudomonadota</taxon>
        <taxon>Alphaproteobacteria</taxon>
        <taxon>Sphingomonadales</taxon>
        <taxon>Sphingomonadaceae</taxon>
        <taxon>Allosphingosinicella</taxon>
    </lineage>
</organism>
<keyword evidence="2" id="KW-0255">Endonuclease</keyword>
<reference evidence="2 3" key="1">
    <citation type="submission" date="2020-11" db="EMBL/GenBank/DDBJ databases">
        <title>Genome seq and assembly of Sphingosinicella sp.</title>
        <authorList>
            <person name="Chhetri G."/>
        </authorList>
    </citation>
    <scope>NUCLEOTIDE SEQUENCE [LARGE SCALE GENOMIC DNA]</scope>
    <source>
        <strain evidence="2 3">UDD2</strain>
    </source>
</reference>
<dbReference type="InterPro" id="IPR002711">
    <property type="entry name" value="HNH"/>
</dbReference>
<name>A0A7T2GIV5_9SPHN</name>
<sequence length="538" mass="60836">MSLGLRQLSAGDRKTLIQELWASQNGKCYISDSAIDLLLHEHDLDIDHVIPTRDGGKDDKSNWALTFSSYNRSKQASDLRIARILARLEAMRSGITDPRGINLGHILDHSQGGRHPLKFQLSQDKAAISYSYAAVGDPSIRSAPLFRDKLSDLEYVFLHLPIEYLFHDDTLNPRGIGNNIRGLIEEFFRGFPQLHVPLGWIDTTEEGGSRVRIFDGQHKAAAQILLGVRALPIRLFVNPDRDLLLTANTRAGTTLRQVAFDKATQRHLGASILRDRVLRFLSDRQHPSDYTSFTEQQLVDHFKGEQAQMKRYIIDAQRNDVTYHPDNRLRDFIEMGGKGTERPISYSAVEKAIYSQMIFGGMLDTPADYKSEAGENPRDLEREQIVRFLNLVAAHIYVGFYDFEVGSGKIESKVQKGEVVPDEHLRAHRMGREEILYAWIELAMIVCQTSVIAGGKTWDKDRPFHKPLSEQVWKSLEHFVINFSRLPLWKNRSLSATIFGGKQNFQFWKDAFATGTANGIHILAGGGVSLIDLMNEPS</sequence>
<dbReference type="RefSeq" id="WP_200971255.1">
    <property type="nucleotide sequence ID" value="NZ_CP065592.1"/>
</dbReference>
<dbReference type="GO" id="GO:0003676">
    <property type="term" value="F:nucleic acid binding"/>
    <property type="evidence" value="ECO:0007669"/>
    <property type="project" value="InterPro"/>
</dbReference>
<dbReference type="Proteomes" id="UP000594873">
    <property type="component" value="Chromosome"/>
</dbReference>
<proteinExistence type="predicted"/>
<gene>
    <name evidence="2" type="ORF">IC614_10060</name>
</gene>
<evidence type="ECO:0000313" key="3">
    <source>
        <dbReference type="Proteomes" id="UP000594873"/>
    </source>
</evidence>
<evidence type="ECO:0000313" key="2">
    <source>
        <dbReference type="EMBL" id="QPQ54664.1"/>
    </source>
</evidence>
<keyword evidence="2" id="KW-0378">Hydrolase</keyword>
<dbReference type="KEGG" id="sflv:IC614_10060"/>